<name>A0A2P5FJL0_TREOI</name>
<dbReference type="Pfam" id="PF00201">
    <property type="entry name" value="UDPGT"/>
    <property type="match status" value="1"/>
</dbReference>
<dbReference type="EC" id="2.4.1.-" evidence="5"/>
<dbReference type="FunFam" id="3.40.50.2000:FF:000129">
    <property type="entry name" value="Glycosyltransferase"/>
    <property type="match status" value="1"/>
</dbReference>
<evidence type="ECO:0000313" key="7">
    <source>
        <dbReference type="Proteomes" id="UP000237000"/>
    </source>
</evidence>
<evidence type="ECO:0000256" key="5">
    <source>
        <dbReference type="RuleBase" id="RU362057"/>
    </source>
</evidence>
<dbReference type="GO" id="GO:0080043">
    <property type="term" value="F:quercetin 3-O-glucosyltransferase activity"/>
    <property type="evidence" value="ECO:0007669"/>
    <property type="project" value="TreeGrafter"/>
</dbReference>
<gene>
    <name evidence="6" type="ORF">TorRG33x02_062870</name>
</gene>
<dbReference type="Proteomes" id="UP000237000">
    <property type="component" value="Unassembled WGS sequence"/>
</dbReference>
<dbReference type="GO" id="GO:0033485">
    <property type="term" value="P:cyanidin 3-O-glucoside biosynthetic process"/>
    <property type="evidence" value="ECO:0007669"/>
    <property type="project" value="UniProtKB-ARBA"/>
</dbReference>
<dbReference type="GO" id="GO:0031542">
    <property type="term" value="P:positive regulation of anthocyanin biosynthetic process"/>
    <property type="evidence" value="ECO:0007669"/>
    <property type="project" value="UniProtKB-ARBA"/>
</dbReference>
<evidence type="ECO:0000256" key="2">
    <source>
        <dbReference type="ARBA" id="ARBA00022676"/>
    </source>
</evidence>
<dbReference type="PROSITE" id="PS00375">
    <property type="entry name" value="UDPGT"/>
    <property type="match status" value="1"/>
</dbReference>
<reference evidence="7" key="1">
    <citation type="submission" date="2016-06" db="EMBL/GenBank/DDBJ databases">
        <title>Parallel loss of symbiosis genes in relatives of nitrogen-fixing non-legume Parasponia.</title>
        <authorList>
            <person name="Van Velzen R."/>
            <person name="Holmer R."/>
            <person name="Bu F."/>
            <person name="Rutten L."/>
            <person name="Van Zeijl A."/>
            <person name="Liu W."/>
            <person name="Santuari L."/>
            <person name="Cao Q."/>
            <person name="Sharma T."/>
            <person name="Shen D."/>
            <person name="Roswanjaya Y."/>
            <person name="Wardhani T."/>
            <person name="Kalhor M.S."/>
            <person name="Jansen J."/>
            <person name="Van den Hoogen J."/>
            <person name="Gungor B."/>
            <person name="Hartog M."/>
            <person name="Hontelez J."/>
            <person name="Verver J."/>
            <person name="Yang W.-C."/>
            <person name="Schijlen E."/>
            <person name="Repin R."/>
            <person name="Schilthuizen M."/>
            <person name="Schranz E."/>
            <person name="Heidstra R."/>
            <person name="Miyata K."/>
            <person name="Fedorova E."/>
            <person name="Kohlen W."/>
            <person name="Bisseling T."/>
            <person name="Smit S."/>
            <person name="Geurts R."/>
        </authorList>
    </citation>
    <scope>NUCLEOTIDE SEQUENCE [LARGE SCALE GENOMIC DNA]</scope>
    <source>
        <strain evidence="7">cv. RG33-2</strain>
    </source>
</reference>
<organism evidence="6 7">
    <name type="scientific">Trema orientale</name>
    <name type="common">Charcoal tree</name>
    <name type="synonym">Celtis orientalis</name>
    <dbReference type="NCBI Taxonomy" id="63057"/>
    <lineage>
        <taxon>Eukaryota</taxon>
        <taxon>Viridiplantae</taxon>
        <taxon>Streptophyta</taxon>
        <taxon>Embryophyta</taxon>
        <taxon>Tracheophyta</taxon>
        <taxon>Spermatophyta</taxon>
        <taxon>Magnoliopsida</taxon>
        <taxon>eudicotyledons</taxon>
        <taxon>Gunneridae</taxon>
        <taxon>Pentapetalae</taxon>
        <taxon>rosids</taxon>
        <taxon>fabids</taxon>
        <taxon>Rosales</taxon>
        <taxon>Cannabaceae</taxon>
        <taxon>Trema</taxon>
    </lineage>
</organism>
<dbReference type="Gene3D" id="3.40.50.2000">
    <property type="entry name" value="Glycogen Phosphorylase B"/>
    <property type="match status" value="2"/>
</dbReference>
<dbReference type="EMBL" id="JXTC01000028">
    <property type="protein sequence ID" value="PON97972.1"/>
    <property type="molecule type" value="Genomic_DNA"/>
</dbReference>
<dbReference type="GO" id="GO:0080044">
    <property type="term" value="F:quercetin 7-O-glucosyltransferase activity"/>
    <property type="evidence" value="ECO:0007669"/>
    <property type="project" value="TreeGrafter"/>
</dbReference>
<sequence length="455" mass="49558">MADPTRHVAVLAFPFGTHAGPLLSLVRNLSAVAPDARFSFLSTSWSNQTLFSGTKGEEIKNVRPFDVDDGAREDHVPSGNPIEAVELFLKATPGNFERGLDEAEKEVGLKIGCIVSDAFFWFAGDMAGERRIPWVPLWTAAVRSLFVHVDTDEIRRNLEAQGISNKDQTLDFLPGFSSIRSSDLPEGVIISPENSESPFDILLHKMGLILPKATAVLINSFHQMDPEISDHLKTRFRNFLHIGPLILTAPPNPKPEPDPSGCLEWLSGHRAASVIYVSFGSVVTAPRHEVAALAEALKESGFPFLWSYRGSKPEGILDDGESESGVNGKLVTWAPQVEVLRHPSVGVFVTHCGWNSILESVVGGVPLICRPFFGDQRLNMRTVEAVWGIGVGLEGGVMTKQGVLGSLRRVLVEEDGKGMRERIGVLKEFAYAAVGVDGSSRKDFNDLAEIVTNGD</sequence>
<dbReference type="PANTHER" id="PTHR11926">
    <property type="entry name" value="GLUCOSYL/GLUCURONOSYL TRANSFERASES"/>
    <property type="match status" value="1"/>
</dbReference>
<evidence type="ECO:0000313" key="6">
    <source>
        <dbReference type="EMBL" id="PON97972.1"/>
    </source>
</evidence>
<dbReference type="FunFam" id="3.40.50.2000:FF:000060">
    <property type="entry name" value="Glycosyltransferase"/>
    <property type="match status" value="1"/>
</dbReference>
<keyword evidence="3 4" id="KW-0808">Transferase</keyword>
<dbReference type="GO" id="GO:0047213">
    <property type="term" value="F:anthocyanidin 3-O-glucosyltransferase activity"/>
    <property type="evidence" value="ECO:0007669"/>
    <property type="project" value="UniProtKB-ARBA"/>
</dbReference>
<dbReference type="InterPro" id="IPR035595">
    <property type="entry name" value="UDP_glycos_trans_CS"/>
</dbReference>
<dbReference type="InterPro" id="IPR002213">
    <property type="entry name" value="UDP_glucos_trans"/>
</dbReference>
<keyword evidence="2 4" id="KW-0328">Glycosyltransferase</keyword>
<dbReference type="OrthoDB" id="5835829at2759"/>
<comment type="similarity">
    <text evidence="1 4">Belongs to the UDP-glycosyltransferase family.</text>
</comment>
<comment type="caution">
    <text evidence="6">The sequence shown here is derived from an EMBL/GenBank/DDBJ whole genome shotgun (WGS) entry which is preliminary data.</text>
</comment>
<dbReference type="InParanoid" id="A0A2P5FJL0"/>
<dbReference type="STRING" id="63057.A0A2P5FJL0"/>
<accession>A0A2P5FJL0</accession>
<protein>
    <recommendedName>
        <fullName evidence="5">Glycosyltransferase</fullName>
        <ecNumber evidence="5">2.4.1.-</ecNumber>
    </recommendedName>
</protein>
<evidence type="ECO:0000256" key="1">
    <source>
        <dbReference type="ARBA" id="ARBA00009995"/>
    </source>
</evidence>
<evidence type="ECO:0000256" key="3">
    <source>
        <dbReference type="ARBA" id="ARBA00022679"/>
    </source>
</evidence>
<dbReference type="AlphaFoldDB" id="A0A2P5FJL0"/>
<keyword evidence="7" id="KW-1185">Reference proteome</keyword>
<evidence type="ECO:0000256" key="4">
    <source>
        <dbReference type="RuleBase" id="RU003718"/>
    </source>
</evidence>
<dbReference type="CDD" id="cd03784">
    <property type="entry name" value="GT1_Gtf-like"/>
    <property type="match status" value="1"/>
</dbReference>
<dbReference type="PANTHER" id="PTHR11926:SF774">
    <property type="entry name" value="UDP-GLYCOSYLTRANSFERASE 85A1-RELATED"/>
    <property type="match status" value="1"/>
</dbReference>
<proteinExistence type="inferred from homology"/>
<dbReference type="SUPFAM" id="SSF53756">
    <property type="entry name" value="UDP-Glycosyltransferase/glycogen phosphorylase"/>
    <property type="match status" value="1"/>
</dbReference>